<keyword evidence="1" id="KW-0812">Transmembrane</keyword>
<feature type="transmembrane region" description="Helical" evidence="1">
    <location>
        <begin position="116"/>
        <end position="134"/>
    </location>
</feature>
<feature type="transmembrane region" description="Helical" evidence="1">
    <location>
        <begin position="191"/>
        <end position="207"/>
    </location>
</feature>
<feature type="transmembrane region" description="Helical" evidence="1">
    <location>
        <begin position="240"/>
        <end position="259"/>
    </location>
</feature>
<feature type="transmembrane region" description="Helical" evidence="1">
    <location>
        <begin position="56"/>
        <end position="77"/>
    </location>
</feature>
<dbReference type="SUPFAM" id="SSF48317">
    <property type="entry name" value="Acid phosphatase/Vanadium-dependent haloperoxidase"/>
    <property type="match status" value="1"/>
</dbReference>
<dbReference type="SMART" id="SM00014">
    <property type="entry name" value="acidPPc"/>
    <property type="match status" value="1"/>
</dbReference>
<evidence type="ECO:0000259" key="2">
    <source>
        <dbReference type="SMART" id="SM00014"/>
    </source>
</evidence>
<dbReference type="RefSeq" id="WP_004051223.1">
    <property type="nucleotide sequence ID" value="NZ_AOMC01000015.1"/>
</dbReference>
<accession>M0N1E5</accession>
<name>M0N1E5_HALMO</name>
<dbReference type="Gene3D" id="1.20.144.10">
    <property type="entry name" value="Phosphatidic acid phosphatase type 2/haloperoxidase"/>
    <property type="match status" value="1"/>
</dbReference>
<dbReference type="eggNOG" id="arCOG03058">
    <property type="taxonomic scope" value="Archaea"/>
</dbReference>
<evidence type="ECO:0000313" key="3">
    <source>
        <dbReference type="EMBL" id="EMA51363.1"/>
    </source>
</evidence>
<comment type="caution">
    <text evidence="3">The sequence shown here is derived from an EMBL/GenBank/DDBJ whole genome shotgun (WGS) entry which is preliminary data.</text>
</comment>
<protein>
    <submittedName>
        <fullName evidence="3">PA-phosphatase like phosphoesterase</fullName>
    </submittedName>
</protein>
<dbReference type="PANTHER" id="PTHR14969:SF13">
    <property type="entry name" value="AT30094P"/>
    <property type="match status" value="1"/>
</dbReference>
<dbReference type="EMBL" id="AOMC01000015">
    <property type="protein sequence ID" value="EMA51363.1"/>
    <property type="molecule type" value="Genomic_DNA"/>
</dbReference>
<gene>
    <name evidence="3" type="ORF">C448_00937</name>
</gene>
<organism evidence="3 4">
    <name type="scientific">Halococcus morrhuae DSM 1307</name>
    <dbReference type="NCBI Taxonomy" id="931277"/>
    <lineage>
        <taxon>Archaea</taxon>
        <taxon>Methanobacteriati</taxon>
        <taxon>Methanobacteriota</taxon>
        <taxon>Stenosarchaea group</taxon>
        <taxon>Halobacteria</taxon>
        <taxon>Halobacteriales</taxon>
        <taxon>Halococcaceae</taxon>
        <taxon>Halococcus</taxon>
    </lineage>
</organism>
<sequence length="303" mass="30994">MRGLGVTEALDALPDAFRLAFAVLTQLADVWFVLGLLTLLYWFGERSPLSLPRERGALLIAVAFGGLSLIVVAKQLFALARPPLAGEATALEHVPAFLHAIYTNAATATGYGFPSGHALTATVVWGGLAAVLDVGTRARRALVAGTIVAVVCLARLVLGVHYLVDVLAGIGFGLAYLGIVLTLARRRARRAFRIAATIAVVALLGTVSADGALALGATAGALAVWEAVGDRLANSGPMGFGVGVLGILVLGGGFVAVYLLDIGVVVTALAGTVVGAGVVAMPVLDERIGGREKEDGPTQNVSR</sequence>
<feature type="transmembrane region" description="Helical" evidence="1">
    <location>
        <begin position="20"/>
        <end position="44"/>
    </location>
</feature>
<evidence type="ECO:0000256" key="1">
    <source>
        <dbReference type="SAM" id="Phobius"/>
    </source>
</evidence>
<dbReference type="Pfam" id="PF01569">
    <property type="entry name" value="PAP2"/>
    <property type="match status" value="1"/>
</dbReference>
<dbReference type="PANTHER" id="PTHR14969">
    <property type="entry name" value="SPHINGOSINE-1-PHOSPHATE PHOSPHOHYDROLASE"/>
    <property type="match status" value="1"/>
</dbReference>
<feature type="transmembrane region" description="Helical" evidence="1">
    <location>
        <begin position="265"/>
        <end position="284"/>
    </location>
</feature>
<dbReference type="InterPro" id="IPR000326">
    <property type="entry name" value="PAP2/HPO"/>
</dbReference>
<keyword evidence="1" id="KW-0472">Membrane</keyword>
<dbReference type="STRING" id="931277.C448_00937"/>
<dbReference type="InterPro" id="IPR036938">
    <property type="entry name" value="PAP2/HPO_sf"/>
</dbReference>
<dbReference type="OrthoDB" id="10182at2157"/>
<dbReference type="Proteomes" id="UP000011568">
    <property type="component" value="Unassembled WGS sequence"/>
</dbReference>
<keyword evidence="1" id="KW-1133">Transmembrane helix</keyword>
<feature type="transmembrane region" description="Helical" evidence="1">
    <location>
        <begin position="141"/>
        <end position="160"/>
    </location>
</feature>
<feature type="domain" description="Phosphatidic acid phosphatase type 2/haloperoxidase" evidence="2">
    <location>
        <begin position="57"/>
        <end position="183"/>
    </location>
</feature>
<keyword evidence="4" id="KW-1185">Reference proteome</keyword>
<feature type="transmembrane region" description="Helical" evidence="1">
    <location>
        <begin position="166"/>
        <end position="184"/>
    </location>
</feature>
<proteinExistence type="predicted"/>
<dbReference type="AlphaFoldDB" id="M0N1E5"/>
<evidence type="ECO:0000313" key="4">
    <source>
        <dbReference type="Proteomes" id="UP000011568"/>
    </source>
</evidence>
<dbReference type="PATRIC" id="fig|931277.6.peg.184"/>
<reference evidence="3 4" key="1">
    <citation type="journal article" date="2014" name="PLoS Genet.">
        <title>Phylogenetically driven sequencing of extremely halophilic archaea reveals strategies for static and dynamic osmo-response.</title>
        <authorList>
            <person name="Becker E.A."/>
            <person name="Seitzer P.M."/>
            <person name="Tritt A."/>
            <person name="Larsen D."/>
            <person name="Krusor M."/>
            <person name="Yao A.I."/>
            <person name="Wu D."/>
            <person name="Madern D."/>
            <person name="Eisen J.A."/>
            <person name="Darling A.E."/>
            <person name="Facciotti M.T."/>
        </authorList>
    </citation>
    <scope>NUCLEOTIDE SEQUENCE [LARGE SCALE GENOMIC DNA]</scope>
    <source>
        <strain evidence="3 4">DSM 1307</strain>
    </source>
</reference>